<sequence length="66" mass="7882">MFSTHSIIPLFFIPSYDQRPVFNERFFFLLIITGIPVFSESFLILFRIIFLLSIRWDQVDNEPIPS</sequence>
<reference evidence="2 3" key="1">
    <citation type="submission" date="2008-12" db="EMBL/GenBank/DDBJ databases">
        <authorList>
            <person name="Fulton L."/>
            <person name="Clifton S."/>
            <person name="Fulton B."/>
            <person name="Xu J."/>
            <person name="Minx P."/>
            <person name="Pepin K.H."/>
            <person name="Johnson M."/>
            <person name="Bhonagiri V."/>
            <person name="Nash W.E."/>
            <person name="Mardis E.R."/>
            <person name="Wilson R.K."/>
        </authorList>
    </citation>
    <scope>NUCLEOTIDE SEQUENCE [LARGE SCALE GENOMIC DNA]</scope>
    <source>
        <strain evidence="2 3">DSM 12042</strain>
    </source>
</reference>
<reference evidence="2 3" key="2">
    <citation type="submission" date="2009-02" db="EMBL/GenBank/DDBJ databases">
        <title>Draft genome sequence of Holdemania filiformis DSM 12042.</title>
        <authorList>
            <person name="Sudarsanam P."/>
            <person name="Ley R."/>
            <person name="Guruge J."/>
            <person name="Turnbaugh P.J."/>
            <person name="Mahowald M."/>
            <person name="Liep D."/>
            <person name="Gordon J."/>
        </authorList>
    </citation>
    <scope>NUCLEOTIDE SEQUENCE [LARGE SCALE GENOMIC DNA]</scope>
    <source>
        <strain evidence="2 3">DSM 12042</strain>
    </source>
</reference>
<evidence type="ECO:0000313" key="3">
    <source>
        <dbReference type="Proteomes" id="UP000005950"/>
    </source>
</evidence>
<gene>
    <name evidence="2" type="ORF">HOLDEFILI_04183</name>
</gene>
<keyword evidence="1" id="KW-0472">Membrane</keyword>
<dbReference type="Proteomes" id="UP000005950">
    <property type="component" value="Unassembled WGS sequence"/>
</dbReference>
<dbReference type="STRING" id="545696.HOLDEFILI_04183"/>
<protein>
    <submittedName>
        <fullName evidence="2">Uncharacterized protein</fullName>
    </submittedName>
</protein>
<dbReference type="HOGENOM" id="CLU_2825242_0_0_9"/>
<dbReference type="EMBL" id="ACCF01000263">
    <property type="protein sequence ID" value="EEF65674.1"/>
    <property type="molecule type" value="Genomic_DNA"/>
</dbReference>
<dbReference type="AlphaFoldDB" id="B9YEA8"/>
<accession>B9YEA8</accession>
<comment type="caution">
    <text evidence="2">The sequence shown here is derived from an EMBL/GenBank/DDBJ whole genome shotgun (WGS) entry which is preliminary data.</text>
</comment>
<evidence type="ECO:0000313" key="2">
    <source>
        <dbReference type="EMBL" id="EEF65674.1"/>
    </source>
</evidence>
<organism evidence="2 3">
    <name type="scientific">Holdemania filiformis DSM 12042</name>
    <dbReference type="NCBI Taxonomy" id="545696"/>
    <lineage>
        <taxon>Bacteria</taxon>
        <taxon>Bacillati</taxon>
        <taxon>Bacillota</taxon>
        <taxon>Erysipelotrichia</taxon>
        <taxon>Erysipelotrichales</taxon>
        <taxon>Erysipelotrichaceae</taxon>
        <taxon>Holdemania</taxon>
    </lineage>
</organism>
<evidence type="ECO:0000256" key="1">
    <source>
        <dbReference type="SAM" id="Phobius"/>
    </source>
</evidence>
<name>B9YEA8_9FIRM</name>
<keyword evidence="1" id="KW-0812">Transmembrane</keyword>
<feature type="transmembrane region" description="Helical" evidence="1">
    <location>
        <begin position="26"/>
        <end position="46"/>
    </location>
</feature>
<proteinExistence type="predicted"/>
<keyword evidence="1" id="KW-1133">Transmembrane helix</keyword>